<accession>A0A7X5KP28</accession>
<dbReference type="EMBL" id="JAAEEH010000040">
    <property type="protein sequence ID" value="NDL68448.1"/>
    <property type="molecule type" value="Genomic_DNA"/>
</dbReference>
<dbReference type="PROSITE" id="PS00211">
    <property type="entry name" value="ABC_TRANSPORTER_1"/>
    <property type="match status" value="1"/>
</dbReference>
<dbReference type="SUPFAM" id="SSF52540">
    <property type="entry name" value="P-loop containing nucleoside triphosphate hydrolases"/>
    <property type="match status" value="1"/>
</dbReference>
<name>A0A7X5KP28_9FIRM</name>
<dbReference type="GO" id="GO:0016887">
    <property type="term" value="F:ATP hydrolysis activity"/>
    <property type="evidence" value="ECO:0007669"/>
    <property type="project" value="InterPro"/>
</dbReference>
<dbReference type="RefSeq" id="WP_162371171.1">
    <property type="nucleotide sequence ID" value="NZ_JAAEEH010000040.1"/>
</dbReference>
<dbReference type="PANTHER" id="PTHR42788">
    <property type="entry name" value="TAURINE IMPORT ATP-BINDING PROTEIN-RELATED"/>
    <property type="match status" value="1"/>
</dbReference>
<protein>
    <submittedName>
        <fullName evidence="5">ABC transporter ATP-binding protein</fullName>
    </submittedName>
</protein>
<dbReference type="InterPro" id="IPR027417">
    <property type="entry name" value="P-loop_NTPase"/>
</dbReference>
<evidence type="ECO:0000256" key="3">
    <source>
        <dbReference type="ARBA" id="ARBA00022840"/>
    </source>
</evidence>
<comment type="caution">
    <text evidence="5">The sequence shown here is derived from an EMBL/GenBank/DDBJ whole genome shotgun (WGS) entry which is preliminary data.</text>
</comment>
<dbReference type="PANTHER" id="PTHR42788:SF13">
    <property type="entry name" value="ALIPHATIC SULFONATES IMPORT ATP-BINDING PROTEIN SSUB"/>
    <property type="match status" value="1"/>
</dbReference>
<dbReference type="GO" id="GO:0005524">
    <property type="term" value="F:ATP binding"/>
    <property type="evidence" value="ECO:0007669"/>
    <property type="project" value="UniProtKB-KW"/>
</dbReference>
<dbReference type="InterPro" id="IPR050166">
    <property type="entry name" value="ABC_transporter_ATP-bind"/>
</dbReference>
<evidence type="ECO:0000256" key="1">
    <source>
        <dbReference type="ARBA" id="ARBA00022448"/>
    </source>
</evidence>
<dbReference type="CDD" id="cd03293">
    <property type="entry name" value="ABC_NrtD_SsuB_transporters"/>
    <property type="match status" value="1"/>
</dbReference>
<feature type="domain" description="ABC transporter" evidence="4">
    <location>
        <begin position="2"/>
        <end position="231"/>
    </location>
</feature>
<dbReference type="Proteomes" id="UP000461585">
    <property type="component" value="Unassembled WGS sequence"/>
</dbReference>
<dbReference type="PROSITE" id="PS50893">
    <property type="entry name" value="ABC_TRANSPORTER_2"/>
    <property type="match status" value="1"/>
</dbReference>
<reference evidence="5 6" key="1">
    <citation type="submission" date="2020-01" db="EMBL/GenBank/DDBJ databases">
        <title>Anaeroalcalibacter tamaniensis gen. nov., sp. nov., moderately halophilic strictly anaerobic fermenter bacterium from mud volcano of Taman peninsula.</title>
        <authorList>
            <person name="Frolova A."/>
            <person name="Merkel A.Y."/>
            <person name="Slobodkin A.I."/>
        </authorList>
    </citation>
    <scope>NUCLEOTIDE SEQUENCE [LARGE SCALE GENOMIC DNA]</scope>
    <source>
        <strain evidence="5 6">F-3ap</strain>
    </source>
</reference>
<dbReference type="SMART" id="SM00382">
    <property type="entry name" value="AAA"/>
    <property type="match status" value="1"/>
</dbReference>
<evidence type="ECO:0000259" key="4">
    <source>
        <dbReference type="PROSITE" id="PS50893"/>
    </source>
</evidence>
<evidence type="ECO:0000313" key="6">
    <source>
        <dbReference type="Proteomes" id="UP000461585"/>
    </source>
</evidence>
<evidence type="ECO:0000256" key="2">
    <source>
        <dbReference type="ARBA" id="ARBA00022741"/>
    </source>
</evidence>
<dbReference type="InterPro" id="IPR003593">
    <property type="entry name" value="AAA+_ATPase"/>
</dbReference>
<keyword evidence="1" id="KW-0813">Transport</keyword>
<proteinExistence type="predicted"/>
<dbReference type="Pfam" id="PF00005">
    <property type="entry name" value="ABC_tran"/>
    <property type="match status" value="1"/>
</dbReference>
<dbReference type="Gene3D" id="3.40.50.300">
    <property type="entry name" value="P-loop containing nucleotide triphosphate hydrolases"/>
    <property type="match status" value="1"/>
</dbReference>
<sequence>MLKIKGLDKRFLVNGREVVALQNIDLDVKKGEFITIVGHSGCGKSTLLKIIAGLQSQDVGTITCHDRQILGPGTDRGMVFQEHRLLPWLTIRENVGFGLQGIDRKEKERLVEDHLRLVQLEGFGDAYPKQLSGGMAQRAAIARGLVNNPEVLLLDEPFGALDALTRIQMQKEVLRIWEEEKTTMILVTHDIDEAIYLGQRIVVMSARPGEIKAVIPVESSNAKDRGSTEFASIKKRVLRHFFAEEEWAAVEYAI</sequence>
<dbReference type="InterPro" id="IPR017871">
    <property type="entry name" value="ABC_transporter-like_CS"/>
</dbReference>
<keyword evidence="6" id="KW-1185">Reference proteome</keyword>
<gene>
    <name evidence="5" type="ORF">GXN74_11925</name>
</gene>
<keyword evidence="2" id="KW-0547">Nucleotide-binding</keyword>
<dbReference type="AlphaFoldDB" id="A0A7X5KP28"/>
<organism evidence="5 6">
    <name type="scientific">Anaerotalea alkaliphila</name>
    <dbReference type="NCBI Taxonomy" id="2662126"/>
    <lineage>
        <taxon>Bacteria</taxon>
        <taxon>Bacillati</taxon>
        <taxon>Bacillota</taxon>
        <taxon>Clostridia</taxon>
        <taxon>Eubacteriales</taxon>
        <taxon>Anaerotalea</taxon>
    </lineage>
</organism>
<evidence type="ECO:0000313" key="5">
    <source>
        <dbReference type="EMBL" id="NDL68448.1"/>
    </source>
</evidence>
<keyword evidence="3 5" id="KW-0067">ATP-binding</keyword>
<dbReference type="InterPro" id="IPR003439">
    <property type="entry name" value="ABC_transporter-like_ATP-bd"/>
</dbReference>